<name>A0A6C0JBJ1_9ZZZZ</name>
<organism evidence="2">
    <name type="scientific">viral metagenome</name>
    <dbReference type="NCBI Taxonomy" id="1070528"/>
    <lineage>
        <taxon>unclassified sequences</taxon>
        <taxon>metagenomes</taxon>
        <taxon>organismal metagenomes</taxon>
    </lineage>
</organism>
<feature type="region of interest" description="Disordered" evidence="1">
    <location>
        <begin position="149"/>
        <end position="190"/>
    </location>
</feature>
<sequence>MSSVLYYSKYCENCKKLLYELGKTKIQKNIHFLSIDKRKNIDGKIYIILDNGKEIYMPPNIISVPTLLLLNKNNKLLVGEDVSNFFRPQIMGEKTQAVPNNLEPLAFSGNEMGLCMSDSYSYLDQSSDEMNAKGDGGLRQMHSFVKLNHDDKINTPPDDYEPDKVGQVDMGKLQAAREADITQEPIPHSR</sequence>
<dbReference type="EMBL" id="MN740355">
    <property type="protein sequence ID" value="QHU02200.1"/>
    <property type="molecule type" value="Genomic_DNA"/>
</dbReference>
<evidence type="ECO:0008006" key="3">
    <source>
        <dbReference type="Google" id="ProtNLM"/>
    </source>
</evidence>
<protein>
    <recommendedName>
        <fullName evidence="3">Thioredoxin domain-containing protein</fullName>
    </recommendedName>
</protein>
<reference evidence="2" key="1">
    <citation type="journal article" date="2020" name="Nature">
        <title>Giant virus diversity and host interactions through global metagenomics.</title>
        <authorList>
            <person name="Schulz F."/>
            <person name="Roux S."/>
            <person name="Paez-Espino D."/>
            <person name="Jungbluth S."/>
            <person name="Walsh D.A."/>
            <person name="Denef V.J."/>
            <person name="McMahon K.D."/>
            <person name="Konstantinidis K.T."/>
            <person name="Eloe-Fadrosh E.A."/>
            <person name="Kyrpides N.C."/>
            <person name="Woyke T."/>
        </authorList>
    </citation>
    <scope>NUCLEOTIDE SEQUENCE</scope>
    <source>
        <strain evidence="2">GVMAG-M-3300025880-75</strain>
    </source>
</reference>
<dbReference type="AlphaFoldDB" id="A0A6C0JBJ1"/>
<dbReference type="InterPro" id="IPR036249">
    <property type="entry name" value="Thioredoxin-like_sf"/>
</dbReference>
<accession>A0A6C0JBJ1</accession>
<dbReference type="SUPFAM" id="SSF52833">
    <property type="entry name" value="Thioredoxin-like"/>
    <property type="match status" value="1"/>
</dbReference>
<evidence type="ECO:0000313" key="2">
    <source>
        <dbReference type="EMBL" id="QHU02200.1"/>
    </source>
</evidence>
<evidence type="ECO:0000256" key="1">
    <source>
        <dbReference type="SAM" id="MobiDB-lite"/>
    </source>
</evidence>
<proteinExistence type="predicted"/>